<evidence type="ECO:0000313" key="1">
    <source>
        <dbReference type="EMBL" id="OBP70466.1"/>
    </source>
</evidence>
<dbReference type="EMBL" id="LZTJ01000033">
    <property type="protein sequence ID" value="OBP70466.1"/>
    <property type="molecule type" value="Genomic_DNA"/>
</dbReference>
<name>A0A1A5JBE6_RHILI</name>
<proteinExistence type="predicted"/>
<dbReference type="RefSeq" id="WP_051401984.1">
    <property type="nucleotide sequence ID" value="NZ_LZTH01000003.1"/>
</dbReference>
<organism evidence="1 2">
    <name type="scientific">Rhizobium loti</name>
    <name type="common">Mesorhizobium loti</name>
    <dbReference type="NCBI Taxonomy" id="381"/>
    <lineage>
        <taxon>Bacteria</taxon>
        <taxon>Pseudomonadati</taxon>
        <taxon>Pseudomonadota</taxon>
        <taxon>Alphaproteobacteria</taxon>
        <taxon>Hyphomicrobiales</taxon>
        <taxon>Phyllobacteriaceae</taxon>
        <taxon>Mesorhizobium</taxon>
    </lineage>
</organism>
<reference evidence="2" key="1">
    <citation type="submission" date="2016-06" db="EMBL/GenBank/DDBJ databases">
        <title>NZP2037 Pacbio-Illumina hybrid assembly.</title>
        <authorList>
            <person name="Ramsay J.P."/>
        </authorList>
    </citation>
    <scope>NUCLEOTIDE SEQUENCE [LARGE SCALE GENOMIC DNA]</scope>
    <source>
        <strain evidence="2">R7ANS::ICEMlSym2042</strain>
    </source>
</reference>
<protein>
    <submittedName>
        <fullName evidence="1">Uncharacterized protein</fullName>
    </submittedName>
</protein>
<gene>
    <name evidence="1" type="ORF">BAE39_22975</name>
</gene>
<dbReference type="OrthoDB" id="8080712at2"/>
<evidence type="ECO:0000313" key="2">
    <source>
        <dbReference type="Proteomes" id="UP000093748"/>
    </source>
</evidence>
<dbReference type="AlphaFoldDB" id="A0A1A5JBE6"/>
<accession>A0A1A5JBE6</accession>
<comment type="caution">
    <text evidence="1">The sequence shown here is derived from an EMBL/GenBank/DDBJ whole genome shotgun (WGS) entry which is preliminary data.</text>
</comment>
<dbReference type="GeneID" id="66682994"/>
<sequence length="102" mass="11243">MGRNIDIGDEVALTATILMVRRSGRACVNIASHSLPVAIEPPRKAKPGDQVAITGHVTRVDDEAGKITVKISARVIVEIDTATVHRKLHPSERQKPFRERWS</sequence>
<dbReference type="Proteomes" id="UP000093748">
    <property type="component" value="Unassembled WGS sequence"/>
</dbReference>